<reference evidence="1 2" key="1">
    <citation type="journal article" date="2012" name="Environ. Microbiol.">
        <title>The genome of the ammonia-oxidizing Candidatus Nitrososphaera gargensis: insights into metabolic versatility and environmental adaptations.</title>
        <authorList>
            <person name="Spang A."/>
            <person name="Poehlein A."/>
            <person name="Offre P."/>
            <person name="Zumbragel S."/>
            <person name="Haider S."/>
            <person name="Rychlik N."/>
            <person name="Nowka B."/>
            <person name="Schmeisser C."/>
            <person name="Lebedeva E.V."/>
            <person name="Rattei T."/>
            <person name="Bohm C."/>
            <person name="Schmid M."/>
            <person name="Galushko A."/>
            <person name="Hatzenpichler R."/>
            <person name="Weinmaier T."/>
            <person name="Daniel R."/>
            <person name="Schleper C."/>
            <person name="Spieck E."/>
            <person name="Streit W."/>
            <person name="Wagner M."/>
        </authorList>
    </citation>
    <scope>NUCLEOTIDE SEQUENCE [LARGE SCALE GENOMIC DNA]</scope>
    <source>
        <strain evidence="2">Ga9.2</strain>
    </source>
</reference>
<protein>
    <submittedName>
        <fullName evidence="1">Putative transcriptional regulator</fullName>
    </submittedName>
</protein>
<organism evidence="1 2">
    <name type="scientific">Nitrososphaera gargensis (strain Ga9.2)</name>
    <dbReference type="NCBI Taxonomy" id="1237085"/>
    <lineage>
        <taxon>Archaea</taxon>
        <taxon>Nitrososphaerota</taxon>
        <taxon>Nitrososphaeria</taxon>
        <taxon>Nitrososphaerales</taxon>
        <taxon>Nitrososphaeraceae</taxon>
        <taxon>Nitrososphaera</taxon>
    </lineage>
</organism>
<sequence>MKRRNNDVTTQTLHNEPKDILLMLQELGDKISFSILKSTIKKCKSVAEISRENNIPLSSVYRKIPDLQNMGIVAIETIVTDASTGKRIAMYRSKIRSVHFHLDENGAKLMFENNNNSSLTERSNNSRSVSTLITV</sequence>
<dbReference type="BioCyc" id="CNIT1237085:G1324-830-MONOMER"/>
<evidence type="ECO:0000313" key="1">
    <source>
        <dbReference type="EMBL" id="AFU57774.1"/>
    </source>
</evidence>
<dbReference type="InterPro" id="IPR036390">
    <property type="entry name" value="WH_DNA-bd_sf"/>
</dbReference>
<dbReference type="Gene3D" id="1.10.10.10">
    <property type="entry name" value="Winged helix-like DNA-binding domain superfamily/Winged helix DNA-binding domain"/>
    <property type="match status" value="1"/>
</dbReference>
<accession>K0IMC5</accession>
<dbReference type="KEGG" id="nga:Ngar_c08320"/>
<dbReference type="RefSeq" id="WP_015018319.1">
    <property type="nucleotide sequence ID" value="NC_018719.1"/>
</dbReference>
<dbReference type="Proteomes" id="UP000008037">
    <property type="component" value="Chromosome"/>
</dbReference>
<gene>
    <name evidence="1" type="ordered locus">Ngar_c08320</name>
</gene>
<dbReference type="InterPro" id="IPR036388">
    <property type="entry name" value="WH-like_DNA-bd_sf"/>
</dbReference>
<evidence type="ECO:0000313" key="2">
    <source>
        <dbReference type="Proteomes" id="UP000008037"/>
    </source>
</evidence>
<dbReference type="EMBL" id="CP002408">
    <property type="protein sequence ID" value="AFU57774.1"/>
    <property type="molecule type" value="Genomic_DNA"/>
</dbReference>
<dbReference type="SUPFAM" id="SSF46785">
    <property type="entry name" value="Winged helix' DNA-binding domain"/>
    <property type="match status" value="1"/>
</dbReference>
<dbReference type="AlphaFoldDB" id="K0IMC5"/>
<keyword evidence="2" id="KW-1185">Reference proteome</keyword>
<dbReference type="GeneID" id="13795227"/>
<proteinExistence type="predicted"/>
<dbReference type="STRING" id="1237085.Ngar_c08320"/>
<name>K0IMC5_NITGG</name>
<dbReference type="HOGENOM" id="CLU_1881145_0_0_2"/>
<dbReference type="OrthoDB" id="8066at2157"/>
<dbReference type="InParanoid" id="K0IMC5"/>